<evidence type="ECO:0000256" key="1">
    <source>
        <dbReference type="PROSITE-ProRule" id="PRU00047"/>
    </source>
</evidence>
<dbReference type="InterPro" id="IPR001878">
    <property type="entry name" value="Znf_CCHC"/>
</dbReference>
<dbReference type="AlphaFoldDB" id="A0A7J6WNG0"/>
<evidence type="ECO:0000313" key="5">
    <source>
        <dbReference type="Proteomes" id="UP000554482"/>
    </source>
</evidence>
<feature type="region of interest" description="Disordered" evidence="2">
    <location>
        <begin position="149"/>
        <end position="180"/>
    </location>
</feature>
<gene>
    <name evidence="4" type="ORF">FRX31_012283</name>
</gene>
<keyword evidence="1" id="KW-0479">Metal-binding</keyword>
<evidence type="ECO:0000256" key="2">
    <source>
        <dbReference type="SAM" id="MobiDB-lite"/>
    </source>
</evidence>
<proteinExistence type="predicted"/>
<dbReference type="PROSITE" id="PS50158">
    <property type="entry name" value="ZF_CCHC"/>
    <property type="match status" value="1"/>
</dbReference>
<dbReference type="Proteomes" id="UP000554482">
    <property type="component" value="Unassembled WGS sequence"/>
</dbReference>
<keyword evidence="5" id="KW-1185">Reference proteome</keyword>
<feature type="compositionally biased region" description="Polar residues" evidence="2">
    <location>
        <begin position="156"/>
        <end position="169"/>
    </location>
</feature>
<keyword evidence="1" id="KW-0863">Zinc-finger</keyword>
<dbReference type="GO" id="GO:0003676">
    <property type="term" value="F:nucleic acid binding"/>
    <property type="evidence" value="ECO:0007669"/>
    <property type="project" value="InterPro"/>
</dbReference>
<dbReference type="OrthoDB" id="1751327at2759"/>
<accession>A0A7J6WNG0</accession>
<reference evidence="4 5" key="1">
    <citation type="submission" date="2020-06" db="EMBL/GenBank/DDBJ databases">
        <title>Transcriptomic and genomic resources for Thalictrum thalictroides and T. hernandezii: Facilitating candidate gene discovery in an emerging model plant lineage.</title>
        <authorList>
            <person name="Arias T."/>
            <person name="Riano-Pachon D.M."/>
            <person name="Di Stilio V.S."/>
        </authorList>
    </citation>
    <scope>NUCLEOTIDE SEQUENCE [LARGE SCALE GENOMIC DNA]</scope>
    <source>
        <strain evidence="5">cv. WT478/WT964</strain>
        <tissue evidence="4">Leaves</tissue>
    </source>
</reference>
<feature type="region of interest" description="Disordered" evidence="2">
    <location>
        <begin position="213"/>
        <end position="240"/>
    </location>
</feature>
<comment type="caution">
    <text evidence="4">The sequence shown here is derived from an EMBL/GenBank/DDBJ whole genome shotgun (WGS) entry which is preliminary data.</text>
</comment>
<dbReference type="EMBL" id="JABWDY010013692">
    <property type="protein sequence ID" value="KAF5198130.1"/>
    <property type="molecule type" value="Genomic_DNA"/>
</dbReference>
<dbReference type="Pfam" id="PF08284">
    <property type="entry name" value="RVP_2"/>
    <property type="match status" value="1"/>
</dbReference>
<feature type="compositionally biased region" description="Basic and acidic residues" evidence="2">
    <location>
        <begin position="213"/>
        <end position="224"/>
    </location>
</feature>
<protein>
    <recommendedName>
        <fullName evidence="3">CCHC-type domain-containing protein</fullName>
    </recommendedName>
</protein>
<organism evidence="4 5">
    <name type="scientific">Thalictrum thalictroides</name>
    <name type="common">Rue-anemone</name>
    <name type="synonym">Anemone thalictroides</name>
    <dbReference type="NCBI Taxonomy" id="46969"/>
    <lineage>
        <taxon>Eukaryota</taxon>
        <taxon>Viridiplantae</taxon>
        <taxon>Streptophyta</taxon>
        <taxon>Embryophyta</taxon>
        <taxon>Tracheophyta</taxon>
        <taxon>Spermatophyta</taxon>
        <taxon>Magnoliopsida</taxon>
        <taxon>Ranunculales</taxon>
        <taxon>Ranunculaceae</taxon>
        <taxon>Thalictroideae</taxon>
        <taxon>Thalictrum</taxon>
    </lineage>
</organism>
<feature type="domain" description="CCHC-type" evidence="3">
    <location>
        <begin position="190"/>
        <end position="205"/>
    </location>
</feature>
<evidence type="ECO:0000313" key="4">
    <source>
        <dbReference type="EMBL" id="KAF5198130.1"/>
    </source>
</evidence>
<name>A0A7J6WNG0_THATH</name>
<feature type="compositionally biased region" description="Polar residues" evidence="2">
    <location>
        <begin position="227"/>
        <end position="240"/>
    </location>
</feature>
<evidence type="ECO:0000259" key="3">
    <source>
        <dbReference type="PROSITE" id="PS50158"/>
    </source>
</evidence>
<sequence length="357" mass="40139">MTSLEREARVRKAKTVQVADIGVENNRHPTLRAGTSQPSTFEQIPSWAENLTRMIEQTNQRLNVLEVAPVVPPIVNLNPAPPVNHPIPNGQEVPIDFQASQDNEAWRRMDWKEDIENLFNAMGYTEVQKQRLTSLCLVGDASIWQLRRGKKGQYSRPATSQPPYKKQNTSSSSSGSIDGTKRNTRFIGTCFSCGRVGHKASYCKSLERNWGKHDQGKSEFKPYEQKPNMQKSLGQKSYGAQGQWKGPTDCMAEKRPGQMFAIGQEERDMVMADASSQTKPPQSHVYAVMSRDGEASGTLLEGMFFVNSKPARILFDAGVDRSFISHPFLRVLDVQSEYMLEPMFVLVPSEGFTIYSR</sequence>
<keyword evidence="1" id="KW-0862">Zinc</keyword>
<dbReference type="GO" id="GO:0008270">
    <property type="term" value="F:zinc ion binding"/>
    <property type="evidence" value="ECO:0007669"/>
    <property type="project" value="UniProtKB-KW"/>
</dbReference>